<comment type="caution">
    <text evidence="1">The sequence shown here is derived from an EMBL/GenBank/DDBJ whole genome shotgun (WGS) entry which is preliminary data.</text>
</comment>
<dbReference type="OrthoDB" id="116015at2157"/>
<gene>
    <name evidence="1" type="ORF">DK846_10225</name>
</gene>
<reference evidence="1 2" key="1">
    <citation type="submission" date="2018-05" db="EMBL/GenBank/DDBJ databases">
        <title>Draft genome of Methanospirillum lacunae Ki8-1.</title>
        <authorList>
            <person name="Dueholm M.S."/>
            <person name="Nielsen P.H."/>
            <person name="Bakmann L.F."/>
            <person name="Otzen D.E."/>
        </authorList>
    </citation>
    <scope>NUCLEOTIDE SEQUENCE [LARGE SCALE GENOMIC DNA]</scope>
    <source>
        <strain evidence="1 2">Ki8-1</strain>
    </source>
</reference>
<dbReference type="AlphaFoldDB" id="A0A2V2N0S0"/>
<organism evidence="1 2">
    <name type="scientific">Methanospirillum lacunae</name>
    <dbReference type="NCBI Taxonomy" id="668570"/>
    <lineage>
        <taxon>Archaea</taxon>
        <taxon>Methanobacteriati</taxon>
        <taxon>Methanobacteriota</taxon>
        <taxon>Stenosarchaea group</taxon>
        <taxon>Methanomicrobia</taxon>
        <taxon>Methanomicrobiales</taxon>
        <taxon>Methanospirillaceae</taxon>
        <taxon>Methanospirillum</taxon>
    </lineage>
</organism>
<keyword evidence="2" id="KW-1185">Reference proteome</keyword>
<proteinExistence type="predicted"/>
<dbReference type="RefSeq" id="WP_109968854.1">
    <property type="nucleotide sequence ID" value="NZ_CP176093.1"/>
</dbReference>
<dbReference type="Proteomes" id="UP000245657">
    <property type="component" value="Unassembled WGS sequence"/>
</dbReference>
<evidence type="ECO:0000313" key="2">
    <source>
        <dbReference type="Proteomes" id="UP000245657"/>
    </source>
</evidence>
<evidence type="ECO:0000313" key="1">
    <source>
        <dbReference type="EMBL" id="PWR71236.1"/>
    </source>
</evidence>
<name>A0A2V2N0S0_9EURY</name>
<protein>
    <submittedName>
        <fullName evidence="1">Uncharacterized protein</fullName>
    </submittedName>
</protein>
<dbReference type="GeneID" id="97547144"/>
<dbReference type="EMBL" id="QGMY01000008">
    <property type="protein sequence ID" value="PWR71236.1"/>
    <property type="molecule type" value="Genomic_DNA"/>
</dbReference>
<sequence>MDLPQVEVRQIRPCSVCAFFVHVSDSQEGICTLNKGERRGTEYPRWERDDPEHLLSWTCWYNITPEEIEGTEDPWVKSIVNESLRFFNSAHTRREITGGRKMRSRRK</sequence>
<accession>A0A2V2N0S0</accession>